<dbReference type="PROSITE" id="PS51832">
    <property type="entry name" value="HD_GYP"/>
    <property type="match status" value="1"/>
</dbReference>
<dbReference type="PANTHER" id="PTHR43155:SF2">
    <property type="entry name" value="CYCLIC DI-GMP PHOSPHODIESTERASE PA4108"/>
    <property type="match status" value="1"/>
</dbReference>
<dbReference type="Pfam" id="PF13487">
    <property type="entry name" value="HD_5"/>
    <property type="match status" value="1"/>
</dbReference>
<evidence type="ECO:0000313" key="4">
    <source>
        <dbReference type="Proteomes" id="UP000326837"/>
    </source>
</evidence>
<dbReference type="PANTHER" id="PTHR43155">
    <property type="entry name" value="CYCLIC DI-GMP PHOSPHODIESTERASE PA4108-RELATED"/>
    <property type="match status" value="1"/>
</dbReference>
<feature type="domain" description="HD-GYP" evidence="2">
    <location>
        <begin position="407"/>
        <end position="602"/>
    </location>
</feature>
<dbReference type="SUPFAM" id="SSF109604">
    <property type="entry name" value="HD-domain/PDEase-like"/>
    <property type="match status" value="1"/>
</dbReference>
<dbReference type="KEGG" id="lpav:PLANPX_1441"/>
<evidence type="ECO:0000313" key="3">
    <source>
        <dbReference type="EMBL" id="BBO31829.1"/>
    </source>
</evidence>
<evidence type="ECO:0000259" key="2">
    <source>
        <dbReference type="PROSITE" id="PS51832"/>
    </source>
</evidence>
<dbReference type="SMART" id="SM00471">
    <property type="entry name" value="HDc"/>
    <property type="match status" value="1"/>
</dbReference>
<dbReference type="Gene3D" id="3.30.450.40">
    <property type="match status" value="1"/>
</dbReference>
<dbReference type="InterPro" id="IPR003607">
    <property type="entry name" value="HD/PDEase_dom"/>
</dbReference>
<dbReference type="Proteomes" id="UP000326837">
    <property type="component" value="Chromosome"/>
</dbReference>
<protein>
    <submittedName>
        <fullName evidence="3">Uncharacterized protein</fullName>
    </submittedName>
</protein>
<gene>
    <name evidence="3" type="ORF">PLANPX_1441</name>
</gene>
<dbReference type="InterPro" id="IPR006675">
    <property type="entry name" value="HDIG_dom"/>
</dbReference>
<organism evidence="3 4">
    <name type="scientific">Lacipirellula parvula</name>
    <dbReference type="NCBI Taxonomy" id="2650471"/>
    <lineage>
        <taxon>Bacteria</taxon>
        <taxon>Pseudomonadati</taxon>
        <taxon>Planctomycetota</taxon>
        <taxon>Planctomycetia</taxon>
        <taxon>Pirellulales</taxon>
        <taxon>Lacipirellulaceae</taxon>
        <taxon>Lacipirellula</taxon>
    </lineage>
</organism>
<sequence length="614" mass="67225">MHLRFSGDPHRCQQQPVLCLQCSDLGARWSFQVGAGCLQPPRYLSPPLNLTLPELEARPDGADSPAAAALRGRTEPALPRAALRALEAAFNQPFLLIDVESGELNYAAPHGLICDFYQRLPLIQEVVNRGSAEIVDEESPLTMIAVPLRQMEQGPQLAAIGLILTSPVADEAEILSAARVFGIDSRRAFAWAQQNEAWNPRVALQLAESTIDNIHQRTKLAHLEREISEAVGHARDSCVELGLLHRLARGLDVSQGPDDLWRSAVSWLAEAVPAQCIVAVARCNGEGVQIPLFGENGPAERYFGEYPVEPRALSDMMERLGGVARRSLVLNRAHTSAPTWEYATIRELASVPILQGTRLAGWLLAINHAGVDGDEFCEFGTAEIRLLESVSTILGVHRHNTHLFARQGDLFAASVRALTSAIDAKDPYTHGHSERVARVAVCIAQELGLDKELLDTIYLGGLLHDIGKIGIDDNILKKAGPLTPDEHDHIKRHPQLGYDILSGVTQLQKILPIVLHHHESWDGSGYPHGLTGEATPLIARIAAVADAFDAMSSDRPYRRGMADEQLDEVIRGGAGRQWDPNVVDAFFACRDQIRRAAHDQLIGAVPLDPLRWID</sequence>
<feature type="domain" description="HD" evidence="1">
    <location>
        <begin position="429"/>
        <end position="551"/>
    </location>
</feature>
<dbReference type="Gene3D" id="1.10.3210.10">
    <property type="entry name" value="Hypothetical protein af1432"/>
    <property type="match status" value="1"/>
</dbReference>
<dbReference type="CDD" id="cd00077">
    <property type="entry name" value="HDc"/>
    <property type="match status" value="1"/>
</dbReference>
<accession>A0A5K7XFT6</accession>
<dbReference type="InterPro" id="IPR006674">
    <property type="entry name" value="HD_domain"/>
</dbReference>
<reference evidence="4" key="1">
    <citation type="submission" date="2019-10" db="EMBL/GenBank/DDBJ databases">
        <title>Lacipirellula parvula gen. nov., sp. nov., representing a lineage of planctomycetes widespread in freshwater anoxic habitats, and description of the family Lacipirellulaceae.</title>
        <authorList>
            <person name="Dedysh S.N."/>
            <person name="Kulichevskaya I.S."/>
            <person name="Beletsky A.V."/>
            <person name="Rakitin A.L."/>
            <person name="Mardanov A.V."/>
            <person name="Ivanova A.A."/>
            <person name="Saltykova V.X."/>
            <person name="Rijpstra W.I.C."/>
            <person name="Sinninghe Damste J.S."/>
            <person name="Ravin N.V."/>
        </authorList>
    </citation>
    <scope>NUCLEOTIDE SEQUENCE [LARGE SCALE GENOMIC DNA]</scope>
    <source>
        <strain evidence="4">PX69</strain>
    </source>
</reference>
<dbReference type="SUPFAM" id="SSF55781">
    <property type="entry name" value="GAF domain-like"/>
    <property type="match status" value="1"/>
</dbReference>
<dbReference type="NCBIfam" id="TIGR00277">
    <property type="entry name" value="HDIG"/>
    <property type="match status" value="1"/>
</dbReference>
<evidence type="ECO:0000259" key="1">
    <source>
        <dbReference type="PROSITE" id="PS51831"/>
    </source>
</evidence>
<proteinExistence type="predicted"/>
<keyword evidence="4" id="KW-1185">Reference proteome</keyword>
<dbReference type="AlphaFoldDB" id="A0A5K7XFT6"/>
<dbReference type="EMBL" id="AP021861">
    <property type="protein sequence ID" value="BBO31829.1"/>
    <property type="molecule type" value="Genomic_DNA"/>
</dbReference>
<dbReference type="PROSITE" id="PS51831">
    <property type="entry name" value="HD"/>
    <property type="match status" value="1"/>
</dbReference>
<dbReference type="InterPro" id="IPR029016">
    <property type="entry name" value="GAF-like_dom_sf"/>
</dbReference>
<dbReference type="InterPro" id="IPR037522">
    <property type="entry name" value="HD_GYP_dom"/>
</dbReference>
<name>A0A5K7XFT6_9BACT</name>